<evidence type="ECO:0000256" key="8">
    <source>
        <dbReference type="ARBA" id="ARBA00022679"/>
    </source>
</evidence>
<evidence type="ECO:0000256" key="18">
    <source>
        <dbReference type="ARBA" id="ARBA00023180"/>
    </source>
</evidence>
<organism evidence="24 25">
    <name type="scientific">Nyssa sinensis</name>
    <dbReference type="NCBI Taxonomy" id="561372"/>
    <lineage>
        <taxon>Eukaryota</taxon>
        <taxon>Viridiplantae</taxon>
        <taxon>Streptophyta</taxon>
        <taxon>Embryophyta</taxon>
        <taxon>Tracheophyta</taxon>
        <taxon>Spermatophyta</taxon>
        <taxon>Magnoliopsida</taxon>
        <taxon>eudicotyledons</taxon>
        <taxon>Gunneridae</taxon>
        <taxon>Pentapetalae</taxon>
        <taxon>asterids</taxon>
        <taxon>Cornales</taxon>
        <taxon>Nyssaceae</taxon>
        <taxon>Nyssa</taxon>
    </lineage>
</organism>
<keyword evidence="15 22" id="KW-1133">Transmembrane helix</keyword>
<dbReference type="CDD" id="cd14066">
    <property type="entry name" value="STKc_IRAK"/>
    <property type="match status" value="1"/>
</dbReference>
<evidence type="ECO:0000256" key="20">
    <source>
        <dbReference type="ARBA" id="ARBA00048679"/>
    </source>
</evidence>
<evidence type="ECO:0000256" key="21">
    <source>
        <dbReference type="PROSITE-ProRule" id="PRU10141"/>
    </source>
</evidence>
<evidence type="ECO:0000256" key="7">
    <source>
        <dbReference type="ARBA" id="ARBA00022614"/>
    </source>
</evidence>
<dbReference type="OrthoDB" id="676979at2759"/>
<feature type="domain" description="Protein kinase" evidence="23">
    <location>
        <begin position="515"/>
        <end position="829"/>
    </location>
</feature>
<dbReference type="Pfam" id="PF07714">
    <property type="entry name" value="PK_Tyr_Ser-Thr"/>
    <property type="match status" value="1"/>
</dbReference>
<dbReference type="InterPro" id="IPR011009">
    <property type="entry name" value="Kinase-like_dom_sf"/>
</dbReference>
<keyword evidence="11" id="KW-0677">Repeat</keyword>
<dbReference type="InterPro" id="IPR001611">
    <property type="entry name" value="Leu-rich_rpt"/>
</dbReference>
<evidence type="ECO:0000256" key="9">
    <source>
        <dbReference type="ARBA" id="ARBA00022692"/>
    </source>
</evidence>
<dbReference type="Proteomes" id="UP000325577">
    <property type="component" value="Linkage Group LG18"/>
</dbReference>
<evidence type="ECO:0000256" key="19">
    <source>
        <dbReference type="ARBA" id="ARBA00047899"/>
    </source>
</evidence>
<evidence type="ECO:0000256" key="17">
    <source>
        <dbReference type="ARBA" id="ARBA00023170"/>
    </source>
</evidence>
<dbReference type="PROSITE" id="PS50011">
    <property type="entry name" value="PROTEIN_KINASE_DOM"/>
    <property type="match status" value="1"/>
</dbReference>
<keyword evidence="13" id="KW-0418">Kinase</keyword>
<evidence type="ECO:0000256" key="5">
    <source>
        <dbReference type="ARBA" id="ARBA00022527"/>
    </source>
</evidence>
<dbReference type="GO" id="GO:0004674">
    <property type="term" value="F:protein serine/threonine kinase activity"/>
    <property type="evidence" value="ECO:0007669"/>
    <property type="project" value="UniProtKB-KW"/>
</dbReference>
<proteinExistence type="predicted"/>
<keyword evidence="18" id="KW-0325">Glycoprotein</keyword>
<evidence type="ECO:0000256" key="16">
    <source>
        <dbReference type="ARBA" id="ARBA00023136"/>
    </source>
</evidence>
<dbReference type="SUPFAM" id="SSF56112">
    <property type="entry name" value="Protein kinase-like (PK-like)"/>
    <property type="match status" value="1"/>
</dbReference>
<keyword evidence="8" id="KW-0808">Transferase</keyword>
<evidence type="ECO:0000256" key="4">
    <source>
        <dbReference type="ARBA" id="ARBA00022475"/>
    </source>
</evidence>
<dbReference type="FunFam" id="3.30.200.20:FF:000432">
    <property type="entry name" value="LRR receptor-like serine/threonine-protein kinase EFR"/>
    <property type="match status" value="1"/>
</dbReference>
<evidence type="ECO:0000256" key="15">
    <source>
        <dbReference type="ARBA" id="ARBA00022989"/>
    </source>
</evidence>
<dbReference type="PROSITE" id="PS00108">
    <property type="entry name" value="PROTEIN_KINASE_ST"/>
    <property type="match status" value="1"/>
</dbReference>
<dbReference type="SMART" id="SM00220">
    <property type="entry name" value="S_TKc"/>
    <property type="match status" value="1"/>
</dbReference>
<dbReference type="GO" id="GO:0005886">
    <property type="term" value="C:plasma membrane"/>
    <property type="evidence" value="ECO:0007669"/>
    <property type="project" value="UniProtKB-SubCell"/>
</dbReference>
<comment type="subcellular location">
    <subcellularLocation>
        <location evidence="1">Cell membrane</location>
        <topology evidence="1">Single-pass membrane protein</topology>
    </subcellularLocation>
    <subcellularLocation>
        <location evidence="2">Membrane</location>
        <topology evidence="2">Single-pass type I membrane protein</topology>
    </subcellularLocation>
</comment>
<dbReference type="EC" id="2.7.11.1" evidence="3"/>
<comment type="catalytic activity">
    <reaction evidence="19">
        <text>L-threonyl-[protein] + ATP = O-phospho-L-threonyl-[protein] + ADP + H(+)</text>
        <dbReference type="Rhea" id="RHEA:46608"/>
        <dbReference type="Rhea" id="RHEA-COMP:11060"/>
        <dbReference type="Rhea" id="RHEA-COMP:11605"/>
        <dbReference type="ChEBI" id="CHEBI:15378"/>
        <dbReference type="ChEBI" id="CHEBI:30013"/>
        <dbReference type="ChEBI" id="CHEBI:30616"/>
        <dbReference type="ChEBI" id="CHEBI:61977"/>
        <dbReference type="ChEBI" id="CHEBI:456216"/>
        <dbReference type="EC" id="2.7.11.1"/>
    </reaction>
</comment>
<dbReference type="GO" id="GO:0006952">
    <property type="term" value="P:defense response"/>
    <property type="evidence" value="ECO:0007669"/>
    <property type="project" value="UniProtKB-ARBA"/>
</dbReference>
<accession>A0A5J5AYN8</accession>
<dbReference type="AlphaFoldDB" id="A0A5J5AYN8"/>
<keyword evidence="16 22" id="KW-0472">Membrane</keyword>
<evidence type="ECO:0000256" key="1">
    <source>
        <dbReference type="ARBA" id="ARBA00004162"/>
    </source>
</evidence>
<dbReference type="InterPro" id="IPR003591">
    <property type="entry name" value="Leu-rich_rpt_typical-subtyp"/>
</dbReference>
<sequence length="842" mass="91859">MGNLSSLETLSASENVLEGSVPAVLGELKNLTALGIGGNKLSGTIPSTIYNLSSLTVFSFAVNQLHGNLPQDLGLRFPNLRRLEMWGNQFNGPIPISLSNASKLYFIDLSYNNFSGKVPTYFGGLEYLWLLNLDWNILGSGEPDDMNFLDSLVNCSMLDKMGVVGNQLGGILPNSVGNLSTHLRYFGVGDNQISGDIPSGIGNLVNIEILEMRYNQFEGKIPDEIGMIQKLQQLYLPNNLLSGKIPSSLGNLSLLSQLNLESNRLQETIPPSLGNCSNLILLNLSQNNLSGTIPKQLFRASSLSISLNLARNRLGGPLPSEVASLKNLVELDVSENELSGEIPSSLSSCTDLVNLYMEGNFFQGSIPPAFSSLRGIESFDLSRNNLSGQIPTFFEKFSLKKLNLSFNDFEGEVPTKGIFTNASAISVVGNNKLCGGISKLQLPRCNIKKPRKRKLSLVHIIVISVACTLLGVAMVSSFLFYWLRKKRRTQSSESLLKEPFLKVSYERLLKATDGFSLENLIGMGSFGSVYKGILQDEVIVAVKVLNLQRGGASKSFMAECEALRNIRHRNLVKIITTCSSIDFQGNDFKALVYEFMPNGSLERWLHSSSESDNGQDEPQTLNLHQRINVAIDVASALDYLHNHCEKTIIHCDLKPSNVLLDSDMVAHVGDFGLARYLPELSNPSQSSSLGIRGTIGYAAPECGMGSEVSTKGDVYSYGILLLEMMTGKRPTDNMFEGSLNLHNFASMAFPDRVMEILDPVLTINDEATAAAAAAAAAVAKSNNNRSPGQARNDNRKEECLISMVKIGLACSMESPLDRMDISNAIHELLLVRDILQGTRTSS</sequence>
<dbReference type="SMART" id="SM00369">
    <property type="entry name" value="LRR_TYP"/>
    <property type="match status" value="4"/>
</dbReference>
<evidence type="ECO:0000256" key="6">
    <source>
        <dbReference type="ARBA" id="ARBA00022553"/>
    </source>
</evidence>
<evidence type="ECO:0000313" key="24">
    <source>
        <dbReference type="EMBL" id="KAA8534091.1"/>
    </source>
</evidence>
<dbReference type="InterPro" id="IPR008271">
    <property type="entry name" value="Ser/Thr_kinase_AS"/>
</dbReference>
<feature type="binding site" evidence="21">
    <location>
        <position position="543"/>
    </location>
    <ligand>
        <name>ATP</name>
        <dbReference type="ChEBI" id="CHEBI:30616"/>
    </ligand>
</feature>
<dbReference type="GO" id="GO:0051707">
    <property type="term" value="P:response to other organism"/>
    <property type="evidence" value="ECO:0007669"/>
    <property type="project" value="UniProtKB-ARBA"/>
</dbReference>
<dbReference type="InterPro" id="IPR051809">
    <property type="entry name" value="Plant_receptor-like_S/T_kinase"/>
</dbReference>
<evidence type="ECO:0000256" key="13">
    <source>
        <dbReference type="ARBA" id="ARBA00022777"/>
    </source>
</evidence>
<dbReference type="PANTHER" id="PTHR27008:SF499">
    <property type="entry name" value="OS06G0581500 PROTEIN"/>
    <property type="match status" value="1"/>
</dbReference>
<evidence type="ECO:0000256" key="14">
    <source>
        <dbReference type="ARBA" id="ARBA00022840"/>
    </source>
</evidence>
<keyword evidence="25" id="KW-1185">Reference proteome</keyword>
<evidence type="ECO:0000313" key="25">
    <source>
        <dbReference type="Proteomes" id="UP000325577"/>
    </source>
</evidence>
<dbReference type="Pfam" id="PF00560">
    <property type="entry name" value="LRR_1"/>
    <property type="match status" value="6"/>
</dbReference>
<evidence type="ECO:0000256" key="22">
    <source>
        <dbReference type="SAM" id="Phobius"/>
    </source>
</evidence>
<evidence type="ECO:0000256" key="11">
    <source>
        <dbReference type="ARBA" id="ARBA00022737"/>
    </source>
</evidence>
<dbReference type="EMBL" id="CM018041">
    <property type="protein sequence ID" value="KAA8534091.1"/>
    <property type="molecule type" value="Genomic_DNA"/>
</dbReference>
<dbReference type="Gene3D" id="3.80.10.10">
    <property type="entry name" value="Ribonuclease Inhibitor"/>
    <property type="match status" value="2"/>
</dbReference>
<keyword evidence="7" id="KW-0433">Leucine-rich repeat</keyword>
<evidence type="ECO:0000256" key="10">
    <source>
        <dbReference type="ARBA" id="ARBA00022729"/>
    </source>
</evidence>
<dbReference type="FunFam" id="3.80.10.10:FF:000288">
    <property type="entry name" value="LRR receptor-like serine/threonine-protein kinase EFR"/>
    <property type="match status" value="1"/>
</dbReference>
<dbReference type="InterPro" id="IPR032675">
    <property type="entry name" value="LRR_dom_sf"/>
</dbReference>
<dbReference type="FunFam" id="1.10.510.10:FF:000358">
    <property type="entry name" value="Putative leucine-rich repeat receptor-like serine/threonine-protein kinase"/>
    <property type="match status" value="1"/>
</dbReference>
<keyword evidence="12 21" id="KW-0547">Nucleotide-binding</keyword>
<keyword evidence="6" id="KW-0597">Phosphoprotein</keyword>
<dbReference type="Gene3D" id="3.30.200.20">
    <property type="entry name" value="Phosphorylase Kinase, domain 1"/>
    <property type="match status" value="1"/>
</dbReference>
<keyword evidence="17" id="KW-0675">Receptor</keyword>
<dbReference type="PROSITE" id="PS00107">
    <property type="entry name" value="PROTEIN_KINASE_ATP"/>
    <property type="match status" value="1"/>
</dbReference>
<evidence type="ECO:0000256" key="12">
    <source>
        <dbReference type="ARBA" id="ARBA00022741"/>
    </source>
</evidence>
<dbReference type="SUPFAM" id="SSF52058">
    <property type="entry name" value="L domain-like"/>
    <property type="match status" value="2"/>
</dbReference>
<dbReference type="PANTHER" id="PTHR27008">
    <property type="entry name" value="OS04G0122200 PROTEIN"/>
    <property type="match status" value="1"/>
</dbReference>
<feature type="transmembrane region" description="Helical" evidence="22">
    <location>
        <begin position="457"/>
        <end position="483"/>
    </location>
</feature>
<evidence type="ECO:0000259" key="23">
    <source>
        <dbReference type="PROSITE" id="PS50011"/>
    </source>
</evidence>
<evidence type="ECO:0000256" key="2">
    <source>
        <dbReference type="ARBA" id="ARBA00004479"/>
    </source>
</evidence>
<protein>
    <recommendedName>
        <fullName evidence="3">non-specific serine/threonine protein kinase</fullName>
        <ecNumber evidence="3">2.7.11.1</ecNumber>
    </recommendedName>
</protein>
<keyword evidence="10" id="KW-0732">Signal</keyword>
<gene>
    <name evidence="24" type="ORF">F0562_031716</name>
</gene>
<keyword evidence="14 21" id="KW-0067">ATP-binding</keyword>
<keyword evidence="9 22" id="KW-0812">Transmembrane</keyword>
<comment type="catalytic activity">
    <reaction evidence="20">
        <text>L-seryl-[protein] + ATP = O-phospho-L-seryl-[protein] + ADP + H(+)</text>
        <dbReference type="Rhea" id="RHEA:17989"/>
        <dbReference type="Rhea" id="RHEA-COMP:9863"/>
        <dbReference type="Rhea" id="RHEA-COMP:11604"/>
        <dbReference type="ChEBI" id="CHEBI:15378"/>
        <dbReference type="ChEBI" id="CHEBI:29999"/>
        <dbReference type="ChEBI" id="CHEBI:30616"/>
        <dbReference type="ChEBI" id="CHEBI:83421"/>
        <dbReference type="ChEBI" id="CHEBI:456216"/>
        <dbReference type="EC" id="2.7.11.1"/>
    </reaction>
</comment>
<dbReference type="Gene3D" id="1.10.510.10">
    <property type="entry name" value="Transferase(Phosphotransferase) domain 1"/>
    <property type="match status" value="1"/>
</dbReference>
<dbReference type="InterPro" id="IPR017441">
    <property type="entry name" value="Protein_kinase_ATP_BS"/>
</dbReference>
<dbReference type="InterPro" id="IPR001245">
    <property type="entry name" value="Ser-Thr/Tyr_kinase_cat_dom"/>
</dbReference>
<dbReference type="InterPro" id="IPR055414">
    <property type="entry name" value="LRR_R13L4/SHOC2-like"/>
</dbReference>
<name>A0A5J5AYN8_9ASTE</name>
<dbReference type="GO" id="GO:0005524">
    <property type="term" value="F:ATP binding"/>
    <property type="evidence" value="ECO:0007669"/>
    <property type="project" value="UniProtKB-UniRule"/>
</dbReference>
<dbReference type="Pfam" id="PF23598">
    <property type="entry name" value="LRR_14"/>
    <property type="match status" value="1"/>
</dbReference>
<dbReference type="InterPro" id="IPR000719">
    <property type="entry name" value="Prot_kinase_dom"/>
</dbReference>
<keyword evidence="4" id="KW-1003">Cell membrane</keyword>
<reference evidence="24 25" key="1">
    <citation type="submission" date="2019-09" db="EMBL/GenBank/DDBJ databases">
        <title>A chromosome-level genome assembly of the Chinese tupelo Nyssa sinensis.</title>
        <authorList>
            <person name="Yang X."/>
            <person name="Kang M."/>
            <person name="Yang Y."/>
            <person name="Xiong H."/>
            <person name="Wang M."/>
            <person name="Zhang Z."/>
            <person name="Wang Z."/>
            <person name="Wu H."/>
            <person name="Ma T."/>
            <person name="Liu J."/>
            <person name="Xi Z."/>
        </authorList>
    </citation>
    <scope>NUCLEOTIDE SEQUENCE [LARGE SCALE GENOMIC DNA]</scope>
    <source>
        <strain evidence="24">J267</strain>
        <tissue evidence="24">Leaf</tissue>
    </source>
</reference>
<evidence type="ECO:0000256" key="3">
    <source>
        <dbReference type="ARBA" id="ARBA00012513"/>
    </source>
</evidence>
<keyword evidence="5" id="KW-0723">Serine/threonine-protein kinase</keyword>